<gene>
    <name evidence="2" type="ORF">Alo02nite_50740</name>
</gene>
<evidence type="ECO:0000313" key="2">
    <source>
        <dbReference type="EMBL" id="GIE42176.1"/>
    </source>
</evidence>
<proteinExistence type="predicted"/>
<evidence type="ECO:0000313" key="3">
    <source>
        <dbReference type="Proteomes" id="UP000631312"/>
    </source>
</evidence>
<protein>
    <submittedName>
        <fullName evidence="2">Uncharacterized protein</fullName>
    </submittedName>
</protein>
<comment type="caution">
    <text evidence="2">The sequence shown here is derived from an EMBL/GenBank/DDBJ whole genome shotgun (WGS) entry which is preliminary data.</text>
</comment>
<accession>A0ABQ4AMD0</accession>
<name>A0ABQ4AMD0_9ACTN</name>
<feature type="compositionally biased region" description="Polar residues" evidence="1">
    <location>
        <begin position="10"/>
        <end position="29"/>
    </location>
</feature>
<organism evidence="2 3">
    <name type="scientific">Actinoplanes lobatus</name>
    <dbReference type="NCBI Taxonomy" id="113568"/>
    <lineage>
        <taxon>Bacteria</taxon>
        <taxon>Bacillati</taxon>
        <taxon>Actinomycetota</taxon>
        <taxon>Actinomycetes</taxon>
        <taxon>Micromonosporales</taxon>
        <taxon>Micromonosporaceae</taxon>
        <taxon>Actinoplanes</taxon>
    </lineage>
</organism>
<dbReference type="EMBL" id="BOMP01000088">
    <property type="protein sequence ID" value="GIE42176.1"/>
    <property type="molecule type" value="Genomic_DNA"/>
</dbReference>
<reference evidence="2 3" key="1">
    <citation type="submission" date="2021-01" db="EMBL/GenBank/DDBJ databases">
        <title>Whole genome shotgun sequence of Actinoplanes lobatus NBRC 12513.</title>
        <authorList>
            <person name="Komaki H."/>
            <person name="Tamura T."/>
        </authorList>
    </citation>
    <scope>NUCLEOTIDE SEQUENCE [LARGE SCALE GENOMIC DNA]</scope>
    <source>
        <strain evidence="2 3">NBRC 12513</strain>
    </source>
</reference>
<sequence>MNRMPAGPTATGTREPTTANERPSPTTLAIRSRGGKPRINRTPRQTKKPDPPDSQNRAAAKDIEPATHLSEPKARTGHAHDHELRRRASGQPCTSAAGRPVGPT</sequence>
<evidence type="ECO:0000256" key="1">
    <source>
        <dbReference type="SAM" id="MobiDB-lite"/>
    </source>
</evidence>
<dbReference type="Proteomes" id="UP000631312">
    <property type="component" value="Unassembled WGS sequence"/>
</dbReference>
<feature type="region of interest" description="Disordered" evidence="1">
    <location>
        <begin position="1"/>
        <end position="104"/>
    </location>
</feature>
<feature type="compositionally biased region" description="Basic residues" evidence="1">
    <location>
        <begin position="33"/>
        <end position="46"/>
    </location>
</feature>
<keyword evidence="3" id="KW-1185">Reference proteome</keyword>
<feature type="compositionally biased region" description="Basic and acidic residues" evidence="1">
    <location>
        <begin position="59"/>
        <end position="86"/>
    </location>
</feature>